<organism evidence="1 2">
    <name type="scientific">Trichonephila inaurata madagascariensis</name>
    <dbReference type="NCBI Taxonomy" id="2747483"/>
    <lineage>
        <taxon>Eukaryota</taxon>
        <taxon>Metazoa</taxon>
        <taxon>Ecdysozoa</taxon>
        <taxon>Arthropoda</taxon>
        <taxon>Chelicerata</taxon>
        <taxon>Arachnida</taxon>
        <taxon>Araneae</taxon>
        <taxon>Araneomorphae</taxon>
        <taxon>Entelegynae</taxon>
        <taxon>Araneoidea</taxon>
        <taxon>Nephilidae</taxon>
        <taxon>Trichonephila</taxon>
        <taxon>Trichonephila inaurata</taxon>
    </lineage>
</organism>
<proteinExistence type="predicted"/>
<gene>
    <name evidence="1" type="ORF">TNIN_158671</name>
</gene>
<name>A0A8X6XZB3_9ARAC</name>
<protein>
    <submittedName>
        <fullName evidence="1">Uncharacterized protein</fullName>
    </submittedName>
</protein>
<evidence type="ECO:0000313" key="1">
    <source>
        <dbReference type="EMBL" id="GFY61786.1"/>
    </source>
</evidence>
<comment type="caution">
    <text evidence="1">The sequence shown here is derived from an EMBL/GenBank/DDBJ whole genome shotgun (WGS) entry which is preliminary data.</text>
</comment>
<keyword evidence="2" id="KW-1185">Reference proteome</keyword>
<evidence type="ECO:0000313" key="2">
    <source>
        <dbReference type="Proteomes" id="UP000886998"/>
    </source>
</evidence>
<dbReference type="AlphaFoldDB" id="A0A8X6XZB3"/>
<sequence length="67" mass="7601">MDTGRVISADYPVSHVIGLDVTQVRDDQLSRSDICILPSDTEDDARLSRRFSRRKCSILFTLRTSSQ</sequence>
<accession>A0A8X6XZB3</accession>
<dbReference type="OrthoDB" id="10416820at2759"/>
<reference evidence="1" key="1">
    <citation type="submission" date="2020-08" db="EMBL/GenBank/DDBJ databases">
        <title>Multicomponent nature underlies the extraordinary mechanical properties of spider dragline silk.</title>
        <authorList>
            <person name="Kono N."/>
            <person name="Nakamura H."/>
            <person name="Mori M."/>
            <person name="Yoshida Y."/>
            <person name="Ohtoshi R."/>
            <person name="Malay A.D."/>
            <person name="Moran D.A.P."/>
            <person name="Tomita M."/>
            <person name="Numata K."/>
            <person name="Arakawa K."/>
        </authorList>
    </citation>
    <scope>NUCLEOTIDE SEQUENCE</scope>
</reference>
<dbReference type="EMBL" id="BMAV01013807">
    <property type="protein sequence ID" value="GFY61786.1"/>
    <property type="molecule type" value="Genomic_DNA"/>
</dbReference>
<dbReference type="Proteomes" id="UP000886998">
    <property type="component" value="Unassembled WGS sequence"/>
</dbReference>